<protein>
    <recommendedName>
        <fullName evidence="3">Homing endonuclease</fullName>
    </recommendedName>
</protein>
<name>A0A7D5JN63_9CAUD</name>
<dbReference type="InterPro" id="IPR003647">
    <property type="entry name" value="Intron_nuc_1_rpt"/>
</dbReference>
<dbReference type="Gene3D" id="1.10.10.10">
    <property type="entry name" value="Winged helix-like DNA-binding domain superfamily/Winged helix DNA-binding domain"/>
    <property type="match status" value="1"/>
</dbReference>
<sequence length="279" mass="33209">MNYDRFYPCDFVNDKLALIFEENNDLLLSYVDLITKNYNNPKIKGKTEAHHVLPKSIFPEYKTDKWNIVNLSYYDHALAHYYLAKTSNSKMCYAFHRMINSNTDRFNADELDEIFKLYSSEKELFHRSMSKLSKNIWKDDDFRKRHRELTKLAMQKPEVRNKTLLNLSNAMKTDEVRNKISRLTKLAMQKPEVKEKHRNSLKLAYANPEVMKRKHQRLREKYTLNLFGAYKDGVLLKTFNYIPDAAKYFNISSKGNILKCLNGERKSVEGYNWKYINEL</sequence>
<organism evidence="1 2">
    <name type="scientific">Escherichia phage vB_EcoM_Ozark</name>
    <dbReference type="NCBI Taxonomy" id="2750851"/>
    <lineage>
        <taxon>Viruses</taxon>
        <taxon>Duplodnaviria</taxon>
        <taxon>Heunggongvirae</taxon>
        <taxon>Uroviricota</taxon>
        <taxon>Caudoviricetes</taxon>
        <taxon>Pantevenvirales</taxon>
        <taxon>Straboviridae</taxon>
        <taxon>Tevenvirinae</taxon>
        <taxon>Tequatrovirus</taxon>
        <taxon>Tequatrovirus ozark</taxon>
    </lineage>
</organism>
<evidence type="ECO:0008006" key="3">
    <source>
        <dbReference type="Google" id="ProtNLM"/>
    </source>
</evidence>
<keyword evidence="2" id="KW-1185">Reference proteome</keyword>
<evidence type="ECO:0000313" key="2">
    <source>
        <dbReference type="Proteomes" id="UP000515221"/>
    </source>
</evidence>
<proteinExistence type="predicted"/>
<reference evidence="1 2" key="1">
    <citation type="submission" date="2020-06" db="EMBL/GenBank/DDBJ databases">
        <title>Genome Sequences of Four Bacteriophages Infecting Toxigenic Escherichia coli (STEC).</title>
        <authorList>
            <person name="Dias C."/>
            <person name="Almeida C."/>
            <person name="Lobocka M."/>
            <person name="Oliveira H."/>
        </authorList>
    </citation>
    <scope>NUCLEOTIDE SEQUENCE [LARGE SCALE GENOMIC DNA]</scope>
</reference>
<dbReference type="Proteomes" id="UP000515221">
    <property type="component" value="Segment"/>
</dbReference>
<accession>A0A7D5JN63</accession>
<dbReference type="InterPro" id="IPR036388">
    <property type="entry name" value="WH-like_DNA-bd_sf"/>
</dbReference>
<gene>
    <name evidence="1" type="ORF">F4_0078</name>
</gene>
<evidence type="ECO:0000313" key="1">
    <source>
        <dbReference type="EMBL" id="QLF81895.1"/>
    </source>
</evidence>
<dbReference type="SMART" id="SM00497">
    <property type="entry name" value="IENR1"/>
    <property type="match status" value="1"/>
</dbReference>
<dbReference type="EMBL" id="MT682713">
    <property type="protein sequence ID" value="QLF81895.1"/>
    <property type="molecule type" value="Genomic_DNA"/>
</dbReference>